<evidence type="ECO:0000256" key="8">
    <source>
        <dbReference type="ARBA" id="ARBA00023146"/>
    </source>
</evidence>
<keyword evidence="6 11" id="KW-0067">ATP-binding</keyword>
<evidence type="ECO:0000256" key="5">
    <source>
        <dbReference type="ARBA" id="ARBA00022741"/>
    </source>
</evidence>
<dbReference type="NCBIfam" id="TIGR00398">
    <property type="entry name" value="metG"/>
    <property type="match status" value="1"/>
</dbReference>
<keyword evidence="5 11" id="KW-0547">Nucleotide-binding</keyword>
<organism evidence="14 15">
    <name type="scientific">Candidatus Amesbacteria bacterium GW2011_GWC1_48_10</name>
    <dbReference type="NCBI Taxonomy" id="1618365"/>
    <lineage>
        <taxon>Bacteria</taxon>
        <taxon>Candidatus Amesiibacteriota</taxon>
    </lineage>
</organism>
<dbReference type="AlphaFoldDB" id="A0A0G1UKE3"/>
<evidence type="ECO:0000256" key="9">
    <source>
        <dbReference type="ARBA" id="ARBA00030904"/>
    </source>
</evidence>
<feature type="domain" description="Methionyl/Valyl/Leucyl/Isoleucyl-tRNA synthetase anticodon-binding" evidence="12">
    <location>
        <begin position="383"/>
        <end position="471"/>
    </location>
</feature>
<comment type="catalytic activity">
    <reaction evidence="10">
        <text>tRNA(Met) + L-methionine + ATP = L-methionyl-tRNA(Met) + AMP + diphosphate</text>
        <dbReference type="Rhea" id="RHEA:13481"/>
        <dbReference type="Rhea" id="RHEA-COMP:9667"/>
        <dbReference type="Rhea" id="RHEA-COMP:9698"/>
        <dbReference type="ChEBI" id="CHEBI:30616"/>
        <dbReference type="ChEBI" id="CHEBI:33019"/>
        <dbReference type="ChEBI" id="CHEBI:57844"/>
        <dbReference type="ChEBI" id="CHEBI:78442"/>
        <dbReference type="ChEBI" id="CHEBI:78530"/>
        <dbReference type="ChEBI" id="CHEBI:456215"/>
        <dbReference type="EC" id="6.1.1.10"/>
    </reaction>
</comment>
<dbReference type="InterPro" id="IPR014758">
    <property type="entry name" value="Met-tRNA_synth"/>
</dbReference>
<dbReference type="PRINTS" id="PR01041">
    <property type="entry name" value="TRNASYNTHMET"/>
</dbReference>
<keyword evidence="8 11" id="KW-0030">Aminoacyl-tRNA synthetase</keyword>
<dbReference type="PANTHER" id="PTHR43326">
    <property type="entry name" value="METHIONYL-TRNA SYNTHETASE"/>
    <property type="match status" value="1"/>
</dbReference>
<dbReference type="GO" id="GO:0006431">
    <property type="term" value="P:methionyl-tRNA aminoacylation"/>
    <property type="evidence" value="ECO:0007669"/>
    <property type="project" value="InterPro"/>
</dbReference>
<feature type="domain" description="Methionyl/Leucyl tRNA synthetase" evidence="13">
    <location>
        <begin position="23"/>
        <end position="163"/>
    </location>
</feature>
<keyword evidence="4 11" id="KW-0436">Ligase</keyword>
<evidence type="ECO:0000256" key="3">
    <source>
        <dbReference type="ARBA" id="ARBA00018753"/>
    </source>
</evidence>
<comment type="similarity">
    <text evidence="11">Belongs to the class-I aminoacyl-tRNA synthetase family.</text>
</comment>
<dbReference type="InterPro" id="IPR009080">
    <property type="entry name" value="tRNAsynth_Ia_anticodon-bd"/>
</dbReference>
<dbReference type="Proteomes" id="UP000034877">
    <property type="component" value="Unassembled WGS sequence"/>
</dbReference>
<dbReference type="InterPro" id="IPR033911">
    <property type="entry name" value="MetRS_core"/>
</dbReference>
<sequence>LVYLTLREEGFLVKIKHMNKKFYITTAIDYSNDVIHVGHSYQKLLADVLARYHRLIGDETYFLTGTDEHGQKVEKSATEKGIEPKEFVDKIAEEDKREWKSLDISYDRFIRTTDEDHIKFAQEFYLKSKAAGDIYLSKYEGLYCEGCEAYLEESDLVDGKCPFHPNKEPQKLIEENYFFRLSKYQKFIEELLENNPSFVFPDSKRREILSFVKSGLRDFSVSRKNVKWGIPVPDDPEHTVYVWFDALINYLTFGVEKNCWPADIHVLGKDNQRFHAIFWPAMLKSAGYELPKTILVHDFFSLNGQKISKSLGNVIRPSELVAKFGADGVRYFFLRHGPLLGDVDITWNKLAEVYNADLANGLGNLVARVAKLCERTSAQYSVLSAQDKFSKEISKQLDNFRFDEALKIIWGWISKTDKKIEEVKPWVLEGEKLKEALKPWVAEIRKIATSLQPFLPGTAEKILGQFKGPKIGSSAPLFPRIK</sequence>
<dbReference type="GO" id="GO:0005524">
    <property type="term" value="F:ATP binding"/>
    <property type="evidence" value="ECO:0007669"/>
    <property type="project" value="UniProtKB-KW"/>
</dbReference>
<dbReference type="Gene3D" id="1.10.730.10">
    <property type="entry name" value="Isoleucyl-tRNA Synthetase, Domain 1"/>
    <property type="match status" value="1"/>
</dbReference>
<comment type="caution">
    <text evidence="14">The sequence shown here is derived from an EMBL/GenBank/DDBJ whole genome shotgun (WGS) entry which is preliminary data.</text>
</comment>
<evidence type="ECO:0000259" key="12">
    <source>
        <dbReference type="Pfam" id="PF08264"/>
    </source>
</evidence>
<dbReference type="InterPro" id="IPR013155">
    <property type="entry name" value="M/V/L/I-tRNA-synth_anticd-bd"/>
</dbReference>
<dbReference type="PATRIC" id="fig|1618365.3.peg.303"/>
<dbReference type="EMBL" id="LCPE01000011">
    <property type="protein sequence ID" value="KKU94594.1"/>
    <property type="molecule type" value="Genomic_DNA"/>
</dbReference>
<name>A0A0G1UKE3_9BACT</name>
<keyword evidence="7 11" id="KW-0648">Protein biosynthesis</keyword>
<dbReference type="Gene3D" id="3.40.50.620">
    <property type="entry name" value="HUPs"/>
    <property type="match status" value="1"/>
</dbReference>
<gene>
    <name evidence="14" type="ORF">UY22_C0011G0001</name>
</gene>
<evidence type="ECO:0000313" key="15">
    <source>
        <dbReference type="Proteomes" id="UP000034877"/>
    </source>
</evidence>
<dbReference type="InterPro" id="IPR015413">
    <property type="entry name" value="Methionyl/Leucyl_tRNA_Synth"/>
</dbReference>
<dbReference type="CDD" id="cd00814">
    <property type="entry name" value="MetRS_core"/>
    <property type="match status" value="1"/>
</dbReference>
<comment type="function">
    <text evidence="1">Is required not only for elongation of protein synthesis but also for the initiation of all mRNA translation through initiator tRNA(fMet) aminoacylation.</text>
</comment>
<evidence type="ECO:0000256" key="4">
    <source>
        <dbReference type="ARBA" id="ARBA00022598"/>
    </source>
</evidence>
<evidence type="ECO:0000313" key="14">
    <source>
        <dbReference type="EMBL" id="KKU94594.1"/>
    </source>
</evidence>
<dbReference type="PANTHER" id="PTHR43326:SF1">
    <property type="entry name" value="METHIONINE--TRNA LIGASE, MITOCHONDRIAL"/>
    <property type="match status" value="1"/>
</dbReference>
<dbReference type="GO" id="GO:0004825">
    <property type="term" value="F:methionine-tRNA ligase activity"/>
    <property type="evidence" value="ECO:0007669"/>
    <property type="project" value="UniProtKB-EC"/>
</dbReference>
<evidence type="ECO:0000256" key="1">
    <source>
        <dbReference type="ARBA" id="ARBA00003314"/>
    </source>
</evidence>
<dbReference type="FunFam" id="2.170.220.10:FF:000001">
    <property type="entry name" value="methionine--tRNA ligase, mitochondrial"/>
    <property type="match status" value="1"/>
</dbReference>
<evidence type="ECO:0000256" key="11">
    <source>
        <dbReference type="RuleBase" id="RU363039"/>
    </source>
</evidence>
<dbReference type="InterPro" id="IPR023457">
    <property type="entry name" value="Met-tRNA_synth_2"/>
</dbReference>
<proteinExistence type="inferred from homology"/>
<feature type="non-terminal residue" evidence="14">
    <location>
        <position position="1"/>
    </location>
</feature>
<accession>A0A0G1UKE3</accession>
<evidence type="ECO:0000256" key="2">
    <source>
        <dbReference type="ARBA" id="ARBA00012838"/>
    </source>
</evidence>
<evidence type="ECO:0000256" key="6">
    <source>
        <dbReference type="ARBA" id="ARBA00022840"/>
    </source>
</evidence>
<dbReference type="SUPFAM" id="SSF52374">
    <property type="entry name" value="Nucleotidylyl transferase"/>
    <property type="match status" value="1"/>
</dbReference>
<protein>
    <recommendedName>
        <fullName evidence="3">Methionine--tRNA ligase</fullName>
        <ecNumber evidence="2">6.1.1.10</ecNumber>
    </recommendedName>
    <alternativeName>
        <fullName evidence="9">Methionyl-tRNA synthetase</fullName>
    </alternativeName>
</protein>
<dbReference type="InterPro" id="IPR014729">
    <property type="entry name" value="Rossmann-like_a/b/a_fold"/>
</dbReference>
<evidence type="ECO:0000256" key="7">
    <source>
        <dbReference type="ARBA" id="ARBA00022917"/>
    </source>
</evidence>
<dbReference type="SUPFAM" id="SSF47323">
    <property type="entry name" value="Anticodon-binding domain of a subclass of class I aminoacyl-tRNA synthetases"/>
    <property type="match status" value="1"/>
</dbReference>
<reference evidence="14 15" key="1">
    <citation type="journal article" date="2015" name="Nature">
        <title>rRNA introns, odd ribosomes, and small enigmatic genomes across a large radiation of phyla.</title>
        <authorList>
            <person name="Brown C.T."/>
            <person name="Hug L.A."/>
            <person name="Thomas B.C."/>
            <person name="Sharon I."/>
            <person name="Castelle C.J."/>
            <person name="Singh A."/>
            <person name="Wilkins M.J."/>
            <person name="Williams K.H."/>
            <person name="Banfield J.F."/>
        </authorList>
    </citation>
    <scope>NUCLEOTIDE SEQUENCE [LARGE SCALE GENOMIC DNA]</scope>
</reference>
<evidence type="ECO:0000256" key="10">
    <source>
        <dbReference type="ARBA" id="ARBA00047364"/>
    </source>
</evidence>
<dbReference type="Pfam" id="PF08264">
    <property type="entry name" value="Anticodon_1"/>
    <property type="match status" value="1"/>
</dbReference>
<feature type="domain" description="Methionyl/Leucyl tRNA synthetase" evidence="13">
    <location>
        <begin position="168"/>
        <end position="369"/>
    </location>
</feature>
<dbReference type="Pfam" id="PF09334">
    <property type="entry name" value="tRNA-synt_1g"/>
    <property type="match status" value="2"/>
</dbReference>
<evidence type="ECO:0000259" key="13">
    <source>
        <dbReference type="Pfam" id="PF09334"/>
    </source>
</evidence>
<dbReference type="EC" id="6.1.1.10" evidence="2"/>
<dbReference type="Gene3D" id="2.170.220.10">
    <property type="match status" value="1"/>
</dbReference>